<sequence>MKIPPITARASRSAGRPAVALGVALALVAMNAIQATAAPAPASPENAITRAVEPTGEVPGGFASWKDLVATQEKLVKAADRVTAAVRTQGDTGFAGIVAAPENRELRVYWKGDTPERIDDLVGRLRRDVPVSVLPAAYSARELESEMNRLGRTSGGAITSIAPNVDGSGLTVSGAAYGLTRSKVADSAVPVTVEAGVTPTPASRWDDAAPWLGGAAWRTTGTGRGCSTGFAVTAGGASWMLSAAHCGSIGQTATDPTGQVIGPIAYANTSRDVMLIRASTAGRVYNNNPGTVSPEFSNPVVGTSASYVGMWLCTSGAYSGTICLCQVKMTNVTIYLAESVLYGLALLENPTRKNVAGQGDSGGPVETPEPSGTTQQYAVGVISLIDTSAQVPCTGYVLNGRVCSWRLYYAPWSNATTAFPGIAIATG</sequence>
<dbReference type="RefSeq" id="WP_343972586.1">
    <property type="nucleotide sequence ID" value="NZ_BAAAGK010000097.1"/>
</dbReference>
<dbReference type="Gene3D" id="2.40.10.10">
    <property type="entry name" value="Trypsin-like serine proteases"/>
    <property type="match status" value="2"/>
</dbReference>
<feature type="signal peptide" evidence="1">
    <location>
        <begin position="1"/>
        <end position="37"/>
    </location>
</feature>
<keyword evidence="3" id="KW-1185">Reference proteome</keyword>
<proteinExistence type="predicted"/>
<protein>
    <submittedName>
        <fullName evidence="2">Uncharacterized protein</fullName>
    </submittedName>
</protein>
<accession>A0ABW2TAY0</accession>
<dbReference type="Proteomes" id="UP001596514">
    <property type="component" value="Unassembled WGS sequence"/>
</dbReference>
<keyword evidence="1" id="KW-0732">Signal</keyword>
<reference evidence="3" key="1">
    <citation type="journal article" date="2019" name="Int. J. Syst. Evol. Microbiol.">
        <title>The Global Catalogue of Microorganisms (GCM) 10K type strain sequencing project: providing services to taxonomists for standard genome sequencing and annotation.</title>
        <authorList>
            <consortium name="The Broad Institute Genomics Platform"/>
            <consortium name="The Broad Institute Genome Sequencing Center for Infectious Disease"/>
            <person name="Wu L."/>
            <person name="Ma J."/>
        </authorList>
    </citation>
    <scope>NUCLEOTIDE SEQUENCE [LARGE SCALE GENOMIC DNA]</scope>
    <source>
        <strain evidence="3">JCM 10083</strain>
    </source>
</reference>
<evidence type="ECO:0000313" key="2">
    <source>
        <dbReference type="EMBL" id="MFC7605237.1"/>
    </source>
</evidence>
<dbReference type="InterPro" id="IPR018114">
    <property type="entry name" value="TRYPSIN_HIS"/>
</dbReference>
<comment type="caution">
    <text evidence="2">The sequence shown here is derived from an EMBL/GenBank/DDBJ whole genome shotgun (WGS) entry which is preliminary data.</text>
</comment>
<dbReference type="InterPro" id="IPR009003">
    <property type="entry name" value="Peptidase_S1_PA"/>
</dbReference>
<dbReference type="SUPFAM" id="SSF50494">
    <property type="entry name" value="Trypsin-like serine proteases"/>
    <property type="match status" value="1"/>
</dbReference>
<dbReference type="PROSITE" id="PS00134">
    <property type="entry name" value="TRYPSIN_HIS"/>
    <property type="match status" value="1"/>
</dbReference>
<organism evidence="2 3">
    <name type="scientific">Streptosporangium amethystogenes subsp. fukuiense</name>
    <dbReference type="NCBI Taxonomy" id="698418"/>
    <lineage>
        <taxon>Bacteria</taxon>
        <taxon>Bacillati</taxon>
        <taxon>Actinomycetota</taxon>
        <taxon>Actinomycetes</taxon>
        <taxon>Streptosporangiales</taxon>
        <taxon>Streptosporangiaceae</taxon>
        <taxon>Streptosporangium</taxon>
    </lineage>
</organism>
<dbReference type="EMBL" id="JBHTEE010000001">
    <property type="protein sequence ID" value="MFC7605237.1"/>
    <property type="molecule type" value="Genomic_DNA"/>
</dbReference>
<dbReference type="InterPro" id="IPR043504">
    <property type="entry name" value="Peptidase_S1_PA_chymotrypsin"/>
</dbReference>
<gene>
    <name evidence="2" type="ORF">ACFQVD_34565</name>
</gene>
<feature type="chain" id="PRO_5046125471" evidence="1">
    <location>
        <begin position="38"/>
        <end position="427"/>
    </location>
</feature>
<evidence type="ECO:0000313" key="3">
    <source>
        <dbReference type="Proteomes" id="UP001596514"/>
    </source>
</evidence>
<name>A0ABW2TAY0_9ACTN</name>
<evidence type="ECO:0000256" key="1">
    <source>
        <dbReference type="SAM" id="SignalP"/>
    </source>
</evidence>